<dbReference type="OrthoDB" id="7615137at2"/>
<dbReference type="GO" id="GO:0003677">
    <property type="term" value="F:DNA binding"/>
    <property type="evidence" value="ECO:0007669"/>
    <property type="project" value="UniProtKB-UniRule"/>
</dbReference>
<dbReference type="Pfam" id="PF13356">
    <property type="entry name" value="Arm-DNA-bind_3"/>
    <property type="match status" value="1"/>
</dbReference>
<name>A0A318U1P0_9RHOB</name>
<sequence>MKKQITDALVRSVAVPAEGRIEISDTVRPGLRLRVSSNGRRVWMFEKRIKGGAKRKHTFGTYPELSIKEARAMALEIEIEAMKGVDRIGDAVRIAEEKERAALNAMKVRQALENFDAMHLSNLRTGASVRRSLDLALMAHMDQDIATLERKDLQALIDAKAVSGAKVHANRLKAYLSKFAKFCFTRSYTASHIGLGLEKAFKEVPRERVLSVEELRQIWKATYSLSNLTGPLIRLLMLTAQRRNEIARLQWDEVYLGSSCLILEGKRTKNGNGHITHLAPAALDELRLRQGLSTCNFVFSSTGRTPVSGFVSIKKALDRELPKDFAHWTFHDFRTAFATEMAERGAPESIVDRILNHAAVGSAPSAVARVYNRAQFLMERKKILTRWAQVVTGDGALDDNVLSFEREVAAS</sequence>
<keyword evidence="4" id="KW-0233">DNA recombination</keyword>
<dbReference type="InterPro" id="IPR013762">
    <property type="entry name" value="Integrase-like_cat_sf"/>
</dbReference>
<gene>
    <name evidence="8" type="ORF">C8J30_102319</name>
</gene>
<dbReference type="AlphaFoldDB" id="A0A318U1P0"/>
<evidence type="ECO:0000313" key="8">
    <source>
        <dbReference type="EMBL" id="PYF12004.1"/>
    </source>
</evidence>
<keyword evidence="9" id="KW-1185">Reference proteome</keyword>
<dbReference type="InterPro" id="IPR050808">
    <property type="entry name" value="Phage_Integrase"/>
</dbReference>
<dbReference type="InterPro" id="IPR002104">
    <property type="entry name" value="Integrase_catalytic"/>
</dbReference>
<dbReference type="Gene3D" id="1.10.443.10">
    <property type="entry name" value="Intergrase catalytic core"/>
    <property type="match status" value="1"/>
</dbReference>
<dbReference type="GO" id="GO:0015074">
    <property type="term" value="P:DNA integration"/>
    <property type="evidence" value="ECO:0007669"/>
    <property type="project" value="UniProtKB-KW"/>
</dbReference>
<feature type="domain" description="Tyr recombinase" evidence="6">
    <location>
        <begin position="205"/>
        <end position="384"/>
    </location>
</feature>
<dbReference type="SUPFAM" id="SSF56349">
    <property type="entry name" value="DNA breaking-rejoining enzymes"/>
    <property type="match status" value="1"/>
</dbReference>
<accession>A0A318U1P0</accession>
<dbReference type="PANTHER" id="PTHR30629:SF2">
    <property type="entry name" value="PROPHAGE INTEGRASE INTS-RELATED"/>
    <property type="match status" value="1"/>
</dbReference>
<comment type="caution">
    <text evidence="8">The sequence shown here is derived from an EMBL/GenBank/DDBJ whole genome shotgun (WGS) entry which is preliminary data.</text>
</comment>
<evidence type="ECO:0000256" key="4">
    <source>
        <dbReference type="ARBA" id="ARBA00023172"/>
    </source>
</evidence>
<dbReference type="InterPro" id="IPR044068">
    <property type="entry name" value="CB"/>
</dbReference>
<dbReference type="RefSeq" id="WP_110804590.1">
    <property type="nucleotide sequence ID" value="NZ_QJTK01000002.1"/>
</dbReference>
<dbReference type="CDD" id="cd00801">
    <property type="entry name" value="INT_P4_C"/>
    <property type="match status" value="1"/>
</dbReference>
<proteinExistence type="inferred from homology"/>
<comment type="similarity">
    <text evidence="1">Belongs to the 'phage' integrase family.</text>
</comment>
<evidence type="ECO:0000256" key="2">
    <source>
        <dbReference type="ARBA" id="ARBA00022908"/>
    </source>
</evidence>
<reference evidence="8 9" key="1">
    <citation type="submission" date="2018-06" db="EMBL/GenBank/DDBJ databases">
        <title>Genomic Encyclopedia of Type Strains, Phase III (KMG-III): the genomes of soil and plant-associated and newly described type strains.</title>
        <authorList>
            <person name="Whitman W."/>
        </authorList>
    </citation>
    <scope>NUCLEOTIDE SEQUENCE [LARGE SCALE GENOMIC DNA]</scope>
    <source>
        <strain evidence="8 9">JA737</strain>
    </source>
</reference>
<keyword evidence="2" id="KW-0229">DNA integration</keyword>
<evidence type="ECO:0000256" key="3">
    <source>
        <dbReference type="ARBA" id="ARBA00023125"/>
    </source>
</evidence>
<dbReference type="EMBL" id="QJTK01000002">
    <property type="protein sequence ID" value="PYF12004.1"/>
    <property type="molecule type" value="Genomic_DNA"/>
</dbReference>
<evidence type="ECO:0000256" key="1">
    <source>
        <dbReference type="ARBA" id="ARBA00008857"/>
    </source>
</evidence>
<dbReference type="InterPro" id="IPR025166">
    <property type="entry name" value="Integrase_DNA_bind_dom"/>
</dbReference>
<feature type="domain" description="Core-binding (CB)" evidence="7">
    <location>
        <begin position="106"/>
        <end position="184"/>
    </location>
</feature>
<dbReference type="InterPro" id="IPR011010">
    <property type="entry name" value="DNA_brk_join_enz"/>
</dbReference>
<keyword evidence="3 5" id="KW-0238">DNA-binding</keyword>
<dbReference type="Pfam" id="PF00589">
    <property type="entry name" value="Phage_integrase"/>
    <property type="match status" value="1"/>
</dbReference>
<dbReference type="PROSITE" id="PS51900">
    <property type="entry name" value="CB"/>
    <property type="match status" value="1"/>
</dbReference>
<evidence type="ECO:0000313" key="9">
    <source>
        <dbReference type="Proteomes" id="UP000247727"/>
    </source>
</evidence>
<dbReference type="PROSITE" id="PS51898">
    <property type="entry name" value="TYR_RECOMBINASE"/>
    <property type="match status" value="1"/>
</dbReference>
<evidence type="ECO:0000259" key="6">
    <source>
        <dbReference type="PROSITE" id="PS51898"/>
    </source>
</evidence>
<dbReference type="PANTHER" id="PTHR30629">
    <property type="entry name" value="PROPHAGE INTEGRASE"/>
    <property type="match status" value="1"/>
</dbReference>
<evidence type="ECO:0000259" key="7">
    <source>
        <dbReference type="PROSITE" id="PS51900"/>
    </source>
</evidence>
<dbReference type="Gene3D" id="3.30.160.390">
    <property type="entry name" value="Integrase, DNA-binding domain"/>
    <property type="match status" value="1"/>
</dbReference>
<organism evidence="8 9">
    <name type="scientific">Rhodobacter viridis</name>
    <dbReference type="NCBI Taxonomy" id="1054202"/>
    <lineage>
        <taxon>Bacteria</taxon>
        <taxon>Pseudomonadati</taxon>
        <taxon>Pseudomonadota</taxon>
        <taxon>Alphaproteobacteria</taxon>
        <taxon>Rhodobacterales</taxon>
        <taxon>Rhodobacter group</taxon>
        <taxon>Rhodobacter</taxon>
    </lineage>
</organism>
<protein>
    <submittedName>
        <fullName evidence="8">Uncharacterized protein DUF4102</fullName>
    </submittedName>
</protein>
<evidence type="ECO:0000256" key="5">
    <source>
        <dbReference type="PROSITE-ProRule" id="PRU01248"/>
    </source>
</evidence>
<dbReference type="GO" id="GO:0006310">
    <property type="term" value="P:DNA recombination"/>
    <property type="evidence" value="ECO:0007669"/>
    <property type="project" value="UniProtKB-KW"/>
</dbReference>
<dbReference type="InterPro" id="IPR038488">
    <property type="entry name" value="Integrase_DNA-bd_sf"/>
</dbReference>
<dbReference type="Proteomes" id="UP000247727">
    <property type="component" value="Unassembled WGS sequence"/>
</dbReference>